<gene>
    <name evidence="2" type="ORF">L8V00_06435</name>
</gene>
<dbReference type="RefSeq" id="WP_035004644.1">
    <property type="nucleotide sequence ID" value="NZ_JAKMUT010000005.1"/>
</dbReference>
<dbReference type="Pfam" id="PF00583">
    <property type="entry name" value="Acetyltransf_1"/>
    <property type="match status" value="1"/>
</dbReference>
<reference evidence="2" key="1">
    <citation type="submission" date="2022-02" db="EMBL/GenBank/DDBJ databases">
        <title>Corynebacterium sp. from urogenital microbiome.</title>
        <authorList>
            <person name="Cappelli E.A."/>
            <person name="Ribeiro T.G."/>
            <person name="Peixe L."/>
        </authorList>
    </citation>
    <scope>NUCLEOTIDE SEQUENCE</scope>
    <source>
        <strain evidence="2">C8Ua_174</strain>
    </source>
</reference>
<dbReference type="GO" id="GO:0016747">
    <property type="term" value="F:acyltransferase activity, transferring groups other than amino-acyl groups"/>
    <property type="evidence" value="ECO:0007669"/>
    <property type="project" value="InterPro"/>
</dbReference>
<dbReference type="Proteomes" id="UP001146469">
    <property type="component" value="Unassembled WGS sequence"/>
</dbReference>
<dbReference type="AlphaFoldDB" id="A0A9X3LPJ6"/>
<proteinExistence type="predicted"/>
<dbReference type="PROSITE" id="PS51186">
    <property type="entry name" value="GNAT"/>
    <property type="match status" value="1"/>
</dbReference>
<sequence length="170" mass="18786">MTSYKENPELFTFRRAVEADRPFIHKMNAETDTWGDPNKEYSDTFDEDTIFYVDGWTEGQGGVIVEENGESIGAAWLLDSTEENHGYGYVSAEYPEVAIAMAPGNTGKGLGTKLMQAVLDQAKADGKPGVSLCVVFGNDRAKHVYEKIGYVDKGVDEAEHAHVMLYTFDS</sequence>
<name>A0A9X3LPJ6_9CORY</name>
<evidence type="ECO:0000313" key="2">
    <source>
        <dbReference type="EMBL" id="MCZ9289838.1"/>
    </source>
</evidence>
<evidence type="ECO:0000313" key="3">
    <source>
        <dbReference type="Proteomes" id="UP001146469"/>
    </source>
</evidence>
<evidence type="ECO:0000259" key="1">
    <source>
        <dbReference type="PROSITE" id="PS51186"/>
    </source>
</evidence>
<organism evidence="2 3">
    <name type="scientific">Corynebacterium evansiae</name>
    <dbReference type="NCBI Taxonomy" id="2913499"/>
    <lineage>
        <taxon>Bacteria</taxon>
        <taxon>Bacillati</taxon>
        <taxon>Actinomycetota</taxon>
        <taxon>Actinomycetes</taxon>
        <taxon>Mycobacteriales</taxon>
        <taxon>Corynebacteriaceae</taxon>
        <taxon>Corynebacterium</taxon>
    </lineage>
</organism>
<keyword evidence="3" id="KW-1185">Reference proteome</keyword>
<dbReference type="InterPro" id="IPR016181">
    <property type="entry name" value="Acyl_CoA_acyltransferase"/>
</dbReference>
<dbReference type="CDD" id="cd04301">
    <property type="entry name" value="NAT_SF"/>
    <property type="match status" value="1"/>
</dbReference>
<comment type="caution">
    <text evidence="2">The sequence shown here is derived from an EMBL/GenBank/DDBJ whole genome shotgun (WGS) entry which is preliminary data.</text>
</comment>
<dbReference type="EMBL" id="JAKMUT010000005">
    <property type="protein sequence ID" value="MCZ9289838.1"/>
    <property type="molecule type" value="Genomic_DNA"/>
</dbReference>
<dbReference type="InterPro" id="IPR000182">
    <property type="entry name" value="GNAT_dom"/>
</dbReference>
<feature type="domain" description="N-acetyltransferase" evidence="1">
    <location>
        <begin position="11"/>
        <end position="169"/>
    </location>
</feature>
<accession>A0A9X3LPJ6</accession>
<protein>
    <submittedName>
        <fullName evidence="2">GNAT family N-acetyltransferase</fullName>
    </submittedName>
</protein>
<dbReference type="SUPFAM" id="SSF55729">
    <property type="entry name" value="Acyl-CoA N-acyltransferases (Nat)"/>
    <property type="match status" value="1"/>
</dbReference>
<dbReference type="Gene3D" id="3.40.630.30">
    <property type="match status" value="1"/>
</dbReference>